<proteinExistence type="inferred from homology"/>
<evidence type="ECO:0000256" key="2">
    <source>
        <dbReference type="ARBA" id="ARBA00008149"/>
    </source>
</evidence>
<evidence type="ECO:0000256" key="3">
    <source>
        <dbReference type="ARBA" id="ARBA00022475"/>
    </source>
</evidence>
<keyword evidence="6" id="KW-0378">Hydrolase</keyword>
<sequence>MPSTPTTKSQVQAYRFVLRRMQSALVRKDAVMLHDPMRTHQRSVMAGVALSVVALLGFLIFGIISPRAQPPNPGAVVVSEPSGGVYMAVDNDGMQLIPMTNMASARLLQMQLGVNADTVGKMDVIGDDVLADIPRGQLTGLIGAPDYMPDADRRISPSWALCDVVELDTSLPNAEEAARPETTVLAGVDDLPGEKMDEEQALLVYAEEQEEQKYLVYRPSGTDGGSRNIVRAPIDLDDDTVAAAVLDSGPTPRAVSLGFLNAIPEVAAFGAPEIPNVGQPLDEPVQLSDGSDAQVGTVAFSERAAGDRAYYVLLQDGYQEIPEGVADLIRFDQDLTVAAPGIQSDQLSQITQTENLLDVSDLPGLLPTPVSFSESEMSCFTWNGSDGATIDMRLGSEVVLPKSDEDSDVEMRAVTLTSAEHVDHFFMPPGNAAVVRAAASEEGFDSGPLHFVSDRGVYYGIPDMEHVIGLGLASDSGGVDAAPESILGLLPSGPRLDQDDVSRVYDAVPFDDQGGNRLQLDPEDAQHDEPEDDSGFLGF</sequence>
<dbReference type="GO" id="GO:0005524">
    <property type="term" value="F:ATP binding"/>
    <property type="evidence" value="ECO:0007669"/>
    <property type="project" value="UniProtKB-KW"/>
</dbReference>
<evidence type="ECO:0000256" key="4">
    <source>
        <dbReference type="ARBA" id="ARBA00022692"/>
    </source>
</evidence>
<comment type="similarity">
    <text evidence="2">Belongs to the EccB family.</text>
</comment>
<dbReference type="PANTHER" id="PTHR40765:SF2">
    <property type="entry name" value="ESX-2 SECRETION SYSTEM ATPASE ECCB2"/>
    <property type="match status" value="1"/>
</dbReference>
<dbReference type="EMBL" id="CP014859">
    <property type="protein sequence ID" value="AOS65773.1"/>
    <property type="molecule type" value="Genomic_DNA"/>
</dbReference>
<reference evidence="13" key="1">
    <citation type="submission" date="2016-03" db="EMBL/GenBank/DDBJ databases">
        <title>Complete genome sequence of the type strain Actinoalloteichus hymeniacidonis DSM 45092.</title>
        <authorList>
            <person name="Schaffert L."/>
            <person name="Albersmeier A."/>
            <person name="Winkler A."/>
            <person name="Kalinowski J."/>
            <person name="Zotchev S."/>
            <person name="Ruckert C."/>
        </authorList>
    </citation>
    <scope>NUCLEOTIDE SEQUENCE [LARGE SCALE GENOMIC DNA]</scope>
    <source>
        <strain evidence="13">HPA177(T) (DSM 45092(T))</strain>
    </source>
</reference>
<comment type="subcellular location">
    <subcellularLocation>
        <location evidence="1">Cell membrane</location>
        <topology evidence="1">Single-pass membrane protein</topology>
    </subcellularLocation>
</comment>
<dbReference type="InterPro" id="IPR044857">
    <property type="entry name" value="T7SS_EccB_R1"/>
</dbReference>
<feature type="compositionally biased region" description="Acidic residues" evidence="10">
    <location>
        <begin position="529"/>
        <end position="539"/>
    </location>
</feature>
<gene>
    <name evidence="12" type="ORF">TL08_24975</name>
</gene>
<name>A0AAC9MZT4_9PSEU</name>
<dbReference type="NCBIfam" id="TIGR03919">
    <property type="entry name" value="T7SS_EccB"/>
    <property type="match status" value="1"/>
</dbReference>
<dbReference type="Gene3D" id="2.40.50.910">
    <property type="entry name" value="Type VII secretion system EccB, repeat 3 domain"/>
    <property type="match status" value="1"/>
</dbReference>
<evidence type="ECO:0000313" key="13">
    <source>
        <dbReference type="Proteomes" id="UP000095210"/>
    </source>
</evidence>
<dbReference type="Gene3D" id="3.30.2390.20">
    <property type="entry name" value="Type VII secretion system EccB, repeat 1 domain"/>
    <property type="match status" value="1"/>
</dbReference>
<dbReference type="GO" id="GO:0016787">
    <property type="term" value="F:hydrolase activity"/>
    <property type="evidence" value="ECO:0007669"/>
    <property type="project" value="UniProtKB-KW"/>
</dbReference>
<dbReference type="GO" id="GO:0005886">
    <property type="term" value="C:plasma membrane"/>
    <property type="evidence" value="ECO:0007669"/>
    <property type="project" value="UniProtKB-SubCell"/>
</dbReference>
<keyword evidence="7" id="KW-0067">ATP-binding</keyword>
<dbReference type="Proteomes" id="UP000095210">
    <property type="component" value="Chromosome"/>
</dbReference>
<keyword evidence="13" id="KW-1185">Reference proteome</keyword>
<dbReference type="AlphaFoldDB" id="A0AAC9MZT4"/>
<dbReference type="InterPro" id="IPR042485">
    <property type="entry name" value="T7SS_EccB_R3"/>
</dbReference>
<evidence type="ECO:0000256" key="5">
    <source>
        <dbReference type="ARBA" id="ARBA00022741"/>
    </source>
</evidence>
<dbReference type="RefSeq" id="WP_069852530.1">
    <property type="nucleotide sequence ID" value="NZ_CP014859.1"/>
</dbReference>
<organism evidence="12 13">
    <name type="scientific">Actinoalloteichus hymeniacidonis</name>
    <dbReference type="NCBI Taxonomy" id="340345"/>
    <lineage>
        <taxon>Bacteria</taxon>
        <taxon>Bacillati</taxon>
        <taxon>Actinomycetota</taxon>
        <taxon>Actinomycetes</taxon>
        <taxon>Pseudonocardiales</taxon>
        <taxon>Pseudonocardiaceae</taxon>
        <taxon>Actinoalloteichus</taxon>
    </lineage>
</organism>
<evidence type="ECO:0000313" key="12">
    <source>
        <dbReference type="EMBL" id="AOS65773.1"/>
    </source>
</evidence>
<keyword evidence="3" id="KW-1003">Cell membrane</keyword>
<keyword evidence="8 11" id="KW-1133">Transmembrane helix</keyword>
<dbReference type="InterPro" id="IPR007795">
    <property type="entry name" value="T7SS_EccB"/>
</dbReference>
<evidence type="ECO:0000256" key="9">
    <source>
        <dbReference type="ARBA" id="ARBA00023136"/>
    </source>
</evidence>
<keyword evidence="5" id="KW-0547">Nucleotide-binding</keyword>
<keyword evidence="9 11" id="KW-0472">Membrane</keyword>
<evidence type="ECO:0000256" key="8">
    <source>
        <dbReference type="ARBA" id="ARBA00022989"/>
    </source>
</evidence>
<dbReference type="PANTHER" id="PTHR40765">
    <property type="entry name" value="ESX-2 SECRETION SYSTEM ATPASE ECCB2"/>
    <property type="match status" value="1"/>
</dbReference>
<protein>
    <submittedName>
        <fullName evidence="12">Type VII secretion protein EccB, Actinobacterial</fullName>
    </submittedName>
</protein>
<dbReference type="GO" id="GO:0005576">
    <property type="term" value="C:extracellular region"/>
    <property type="evidence" value="ECO:0007669"/>
    <property type="project" value="TreeGrafter"/>
</dbReference>
<evidence type="ECO:0000256" key="1">
    <source>
        <dbReference type="ARBA" id="ARBA00004162"/>
    </source>
</evidence>
<accession>A0AAC9MZT4</accession>
<feature type="region of interest" description="Disordered" evidence="10">
    <location>
        <begin position="507"/>
        <end position="539"/>
    </location>
</feature>
<keyword evidence="4 11" id="KW-0812">Transmembrane</keyword>
<feature type="transmembrane region" description="Helical" evidence="11">
    <location>
        <begin position="44"/>
        <end position="64"/>
    </location>
</feature>
<dbReference type="KEGG" id="ahm:TL08_24975"/>
<evidence type="ECO:0000256" key="7">
    <source>
        <dbReference type="ARBA" id="ARBA00022840"/>
    </source>
</evidence>
<evidence type="ECO:0000256" key="6">
    <source>
        <dbReference type="ARBA" id="ARBA00022801"/>
    </source>
</evidence>
<dbReference type="Pfam" id="PF05108">
    <property type="entry name" value="T7SS_ESX1_EccB"/>
    <property type="match status" value="1"/>
</dbReference>
<evidence type="ECO:0000256" key="10">
    <source>
        <dbReference type="SAM" id="MobiDB-lite"/>
    </source>
</evidence>
<evidence type="ECO:0000256" key="11">
    <source>
        <dbReference type="SAM" id="Phobius"/>
    </source>
</evidence>